<comment type="similarity">
    <text evidence="1">Belongs to the PrpD family.</text>
</comment>
<reference evidence="4 5" key="1">
    <citation type="submission" date="2014-09" db="EMBL/GenBank/DDBJ databases">
        <authorList>
            <person name="Chan K.-G."/>
        </authorList>
    </citation>
    <scope>NUCLEOTIDE SEQUENCE [LARGE SCALE GENOMIC DNA]</scope>
    <source>
        <strain evidence="4 5">ND07</strain>
    </source>
</reference>
<feature type="domain" description="MmgE/PrpD C-terminal" evidence="3">
    <location>
        <begin position="257"/>
        <end position="380"/>
    </location>
</feature>
<dbReference type="OrthoDB" id="7957419at2"/>
<name>A0A089WQK1_9PSED</name>
<gene>
    <name evidence="4" type="ORF">LK03_16940</name>
</gene>
<evidence type="ECO:0000259" key="2">
    <source>
        <dbReference type="Pfam" id="PF03972"/>
    </source>
</evidence>
<dbReference type="RefSeq" id="WP_038413495.1">
    <property type="nucleotide sequence ID" value="NZ_CP009455.1"/>
</dbReference>
<dbReference type="InterPro" id="IPR042183">
    <property type="entry name" value="MmgE/PrpD_sf_1"/>
</dbReference>
<dbReference type="InterPro" id="IPR036148">
    <property type="entry name" value="MmgE/PrpD_sf"/>
</dbReference>
<protein>
    <submittedName>
        <fullName evidence="4">Immunity protein</fullName>
    </submittedName>
</protein>
<dbReference type="Gene3D" id="1.10.4100.10">
    <property type="entry name" value="2-methylcitrate dehydratase PrpD"/>
    <property type="match status" value="1"/>
</dbReference>
<organism evidence="4 5">
    <name type="scientific">Pseudomonas cremoricolorata</name>
    <dbReference type="NCBI Taxonomy" id="157783"/>
    <lineage>
        <taxon>Bacteria</taxon>
        <taxon>Pseudomonadati</taxon>
        <taxon>Pseudomonadota</taxon>
        <taxon>Gammaproteobacteria</taxon>
        <taxon>Pseudomonadales</taxon>
        <taxon>Pseudomonadaceae</taxon>
        <taxon>Pseudomonas</taxon>
    </lineage>
</organism>
<dbReference type="Pfam" id="PF03972">
    <property type="entry name" value="MmgE_PrpD_N"/>
    <property type="match status" value="1"/>
</dbReference>
<dbReference type="Gene3D" id="3.30.1330.120">
    <property type="entry name" value="2-methylcitrate dehydratase PrpD"/>
    <property type="match status" value="1"/>
</dbReference>
<keyword evidence="5" id="KW-1185">Reference proteome</keyword>
<evidence type="ECO:0000256" key="1">
    <source>
        <dbReference type="ARBA" id="ARBA00006174"/>
    </source>
</evidence>
<dbReference type="AlphaFoldDB" id="A0A089WQK1"/>
<evidence type="ECO:0000259" key="3">
    <source>
        <dbReference type="Pfam" id="PF19305"/>
    </source>
</evidence>
<dbReference type="InterPro" id="IPR045337">
    <property type="entry name" value="MmgE_PrpD_C"/>
</dbReference>
<dbReference type="InterPro" id="IPR045336">
    <property type="entry name" value="MmgE_PrpD_N"/>
</dbReference>
<dbReference type="EMBL" id="CP009455">
    <property type="protein sequence ID" value="AIR90851.1"/>
    <property type="molecule type" value="Genomic_DNA"/>
</dbReference>
<dbReference type="PANTHER" id="PTHR16943:SF8">
    <property type="entry name" value="2-METHYLCITRATE DEHYDRATASE"/>
    <property type="match status" value="1"/>
</dbReference>
<dbReference type="GO" id="GO:0016829">
    <property type="term" value="F:lyase activity"/>
    <property type="evidence" value="ECO:0007669"/>
    <property type="project" value="InterPro"/>
</dbReference>
<dbReference type="SUPFAM" id="SSF103378">
    <property type="entry name" value="2-methylcitrate dehydratase PrpD"/>
    <property type="match status" value="1"/>
</dbReference>
<sequence length="437" mass="46695">MSNSLSERLADALLNTRPRDLERQLARDGLVDYFACLLPVHLGLLQDAGLAPVRQVYPAQHSVDNHALQLGYMSHALDFDDYHATFRGHPSTVVLSTLLAFLAHPAEVAQHERLLDAYVIGVELAGRLGKAIGTRHYAAGLHSTATLGVIAATGAACHLLQLSAQHTQIALGLAATQAAGLRAQFGSAAKALHAGLAARQAVNSVQLAASGFAAQPQQVLEQMLEVLGFGVAQPEALLADWGAPWRIVSPGLEFKRYPTCGGTHSAIEAAFALRAAEGFALEQIAAIEVSFPPGADTAPSIRQAHTGVEARFSLEYVIADALRNGEVALPRYTDGPVDAQIAALASKVQRVPDLSAPADELDPDKRFHRLTLTLTDGSQRSHCVTRMQTVALPTDVRGKLQRNLQDWPQAQRVALAADLELPDDAALQRLLSLIRCP</sequence>
<dbReference type="Pfam" id="PF19305">
    <property type="entry name" value="MmgE_PrpD_C"/>
    <property type="match status" value="1"/>
</dbReference>
<dbReference type="eggNOG" id="COG2079">
    <property type="taxonomic scope" value="Bacteria"/>
</dbReference>
<accession>A0A089WQK1</accession>
<evidence type="ECO:0000313" key="4">
    <source>
        <dbReference type="EMBL" id="AIR90851.1"/>
    </source>
</evidence>
<dbReference type="PANTHER" id="PTHR16943">
    <property type="entry name" value="2-METHYLCITRATE DEHYDRATASE-RELATED"/>
    <property type="match status" value="1"/>
</dbReference>
<evidence type="ECO:0000313" key="5">
    <source>
        <dbReference type="Proteomes" id="UP000029493"/>
    </source>
</evidence>
<dbReference type="InterPro" id="IPR005656">
    <property type="entry name" value="MmgE_PrpD"/>
</dbReference>
<feature type="domain" description="MmgE/PrpD N-terminal" evidence="2">
    <location>
        <begin position="58"/>
        <end position="222"/>
    </location>
</feature>
<dbReference type="InterPro" id="IPR042188">
    <property type="entry name" value="MmgE/PrpD_sf_2"/>
</dbReference>
<dbReference type="Proteomes" id="UP000029493">
    <property type="component" value="Chromosome"/>
</dbReference>
<dbReference type="STRING" id="157783.LK03_16940"/>
<dbReference type="KEGG" id="psw:LK03_16940"/>
<proteinExistence type="inferred from homology"/>